<dbReference type="PANTHER" id="PTHR30561">
    <property type="entry name" value="SMR FAMILY PROTON-DEPENDENT DRUG EFFLUX TRANSPORTER SUGE"/>
    <property type="match status" value="1"/>
</dbReference>
<keyword evidence="4" id="KW-0997">Cell inner membrane</keyword>
<sequence length="132" mass="14962">MRKFYLIGFTLLLLFDTLGQSSFKFTAMHADPLEFNIDWVIRVFTNHWVYTAILGYIGAFFTWMILLKKAPVGPAFAASHLEVVTVMIASVWLFNETITWERLVGAALIVAGIIFLALAEKQVTSQEQESNK</sequence>
<evidence type="ECO:0000256" key="10">
    <source>
        <dbReference type="ARBA" id="ARBA00023136"/>
    </source>
</evidence>
<dbReference type="Gene3D" id="1.10.3730.20">
    <property type="match status" value="1"/>
</dbReference>
<evidence type="ECO:0000256" key="1">
    <source>
        <dbReference type="ARBA" id="ARBA00004651"/>
    </source>
</evidence>
<keyword evidence="10 11" id="KW-0472">Membrane</keyword>
<evidence type="ECO:0000256" key="5">
    <source>
        <dbReference type="ARBA" id="ARBA00022556"/>
    </source>
</evidence>
<dbReference type="PANTHER" id="PTHR30561:SF9">
    <property type="entry name" value="4-AMINO-4-DEOXY-L-ARABINOSE-PHOSPHOUNDECAPRENOL FLIPPASE SUBUNIT ARNF-RELATED"/>
    <property type="match status" value="1"/>
</dbReference>
<dbReference type="KEGG" id="emo:DM558_04170"/>
<dbReference type="GO" id="GO:0009245">
    <property type="term" value="P:lipid A biosynthetic process"/>
    <property type="evidence" value="ECO:0007669"/>
    <property type="project" value="UniProtKB-KW"/>
</dbReference>
<keyword evidence="5" id="KW-0441">Lipid A biosynthesis</keyword>
<dbReference type="Proteomes" id="UP000273143">
    <property type="component" value="Chromosome"/>
</dbReference>
<dbReference type="AlphaFoldDB" id="A0A3S9XC69"/>
<keyword evidence="6 11" id="KW-0812">Transmembrane</keyword>
<keyword evidence="2" id="KW-1003">Cell membrane</keyword>
<proteinExistence type="predicted"/>
<dbReference type="SUPFAM" id="SSF103481">
    <property type="entry name" value="Multidrug resistance efflux transporter EmrE"/>
    <property type="match status" value="1"/>
</dbReference>
<dbReference type="GO" id="GO:0005886">
    <property type="term" value="C:plasma membrane"/>
    <property type="evidence" value="ECO:0007669"/>
    <property type="project" value="UniProtKB-SubCell"/>
</dbReference>
<dbReference type="InterPro" id="IPR037185">
    <property type="entry name" value="EmrE-like"/>
</dbReference>
<evidence type="ECO:0000313" key="13">
    <source>
        <dbReference type="EMBL" id="AZS50019.1"/>
    </source>
</evidence>
<evidence type="ECO:0000256" key="9">
    <source>
        <dbReference type="ARBA" id="ARBA00023098"/>
    </source>
</evidence>
<feature type="transmembrane region" description="Helical" evidence="11">
    <location>
        <begin position="48"/>
        <end position="67"/>
    </location>
</feature>
<keyword evidence="7" id="KW-0448">Lipopolysaccharide biosynthesis</keyword>
<keyword evidence="3" id="KW-0444">Lipid biosynthesis</keyword>
<dbReference type="RefSeq" id="WP_109702612.1">
    <property type="nucleotide sequence ID" value="NZ_CP029822.1"/>
</dbReference>
<evidence type="ECO:0000259" key="12">
    <source>
        <dbReference type="Pfam" id="PF00892"/>
    </source>
</evidence>
<evidence type="ECO:0000256" key="4">
    <source>
        <dbReference type="ARBA" id="ARBA00022519"/>
    </source>
</evidence>
<feature type="domain" description="EamA" evidence="12">
    <location>
        <begin position="48"/>
        <end position="117"/>
    </location>
</feature>
<gene>
    <name evidence="13" type="ORF">DM558_04170</name>
</gene>
<dbReference type="InterPro" id="IPR000620">
    <property type="entry name" value="EamA_dom"/>
</dbReference>
<feature type="transmembrane region" description="Helical" evidence="11">
    <location>
        <begin position="100"/>
        <end position="119"/>
    </location>
</feature>
<keyword evidence="8 11" id="KW-1133">Transmembrane helix</keyword>
<keyword evidence="14" id="KW-1185">Reference proteome</keyword>
<evidence type="ECO:0000256" key="6">
    <source>
        <dbReference type="ARBA" id="ARBA00022692"/>
    </source>
</evidence>
<dbReference type="GO" id="GO:0009103">
    <property type="term" value="P:lipopolysaccharide biosynthetic process"/>
    <property type="evidence" value="ECO:0007669"/>
    <property type="project" value="UniProtKB-KW"/>
</dbReference>
<dbReference type="InterPro" id="IPR000390">
    <property type="entry name" value="Small_drug/metabolite_transptr"/>
</dbReference>
<accession>A0A3S9XC69</accession>
<protein>
    <submittedName>
        <fullName evidence="13">EamA family transporter</fullName>
    </submittedName>
</protein>
<feature type="transmembrane region" description="Helical" evidence="11">
    <location>
        <begin position="74"/>
        <end position="94"/>
    </location>
</feature>
<reference evidence="14" key="1">
    <citation type="submission" date="2018-06" db="EMBL/GenBank/DDBJ databases">
        <title>Complete genome of Pseudomonas insecticola strain QZS01.</title>
        <authorList>
            <person name="Wang J."/>
            <person name="Su Q."/>
        </authorList>
    </citation>
    <scope>NUCLEOTIDE SEQUENCE [LARGE SCALE GENOMIC DNA]</scope>
    <source>
        <strain evidence="14">QZS01</strain>
    </source>
</reference>
<organism evidence="13 14">
    <name type="scientific">Entomomonas moraniae</name>
    <dbReference type="NCBI Taxonomy" id="2213226"/>
    <lineage>
        <taxon>Bacteria</taxon>
        <taxon>Pseudomonadati</taxon>
        <taxon>Pseudomonadota</taxon>
        <taxon>Gammaproteobacteria</taxon>
        <taxon>Pseudomonadales</taxon>
        <taxon>Pseudomonadaceae</taxon>
        <taxon>Entomomonas</taxon>
    </lineage>
</organism>
<comment type="subcellular location">
    <subcellularLocation>
        <location evidence="1">Cell membrane</location>
        <topology evidence="1">Multi-pass membrane protein</topology>
    </subcellularLocation>
</comment>
<keyword evidence="9" id="KW-0443">Lipid metabolism</keyword>
<dbReference type="Pfam" id="PF00892">
    <property type="entry name" value="EamA"/>
    <property type="match status" value="1"/>
</dbReference>
<evidence type="ECO:0000256" key="2">
    <source>
        <dbReference type="ARBA" id="ARBA00022475"/>
    </source>
</evidence>
<evidence type="ECO:0000256" key="8">
    <source>
        <dbReference type="ARBA" id="ARBA00022989"/>
    </source>
</evidence>
<evidence type="ECO:0000313" key="14">
    <source>
        <dbReference type="Proteomes" id="UP000273143"/>
    </source>
</evidence>
<name>A0A3S9XC69_9GAMM</name>
<dbReference type="GO" id="GO:0022857">
    <property type="term" value="F:transmembrane transporter activity"/>
    <property type="evidence" value="ECO:0007669"/>
    <property type="project" value="InterPro"/>
</dbReference>
<evidence type="ECO:0000256" key="11">
    <source>
        <dbReference type="SAM" id="Phobius"/>
    </source>
</evidence>
<evidence type="ECO:0000256" key="7">
    <source>
        <dbReference type="ARBA" id="ARBA00022985"/>
    </source>
</evidence>
<evidence type="ECO:0000256" key="3">
    <source>
        <dbReference type="ARBA" id="ARBA00022516"/>
    </source>
</evidence>
<dbReference type="EMBL" id="CP029822">
    <property type="protein sequence ID" value="AZS50019.1"/>
    <property type="molecule type" value="Genomic_DNA"/>
</dbReference>